<dbReference type="Gene3D" id="1.10.238.20">
    <property type="entry name" value="Pheromone/general odorant binding protein domain"/>
    <property type="match status" value="1"/>
</dbReference>
<dbReference type="AlphaFoldDB" id="A0A2S0BE45"/>
<sequence>MKCIFTLACLLVLTHTIHCEYEDTMFMDEMIKCAKEMGISADQLKEALENKNDEKLSCVNACAMKHLGTLSDGKIQKDKIFEVIDKYADKIKDVDKLKVAVTSCADEVSSSGDMPECQLARKFTTCIEHHLKE</sequence>
<dbReference type="InterPro" id="IPR006170">
    <property type="entry name" value="PBP/GOBP"/>
</dbReference>
<dbReference type="CDD" id="cd23992">
    <property type="entry name" value="PBP_GOBP"/>
    <property type="match status" value="1"/>
</dbReference>
<dbReference type="Pfam" id="PF01395">
    <property type="entry name" value="PBP_GOBP"/>
    <property type="match status" value="1"/>
</dbReference>
<evidence type="ECO:0000313" key="2">
    <source>
        <dbReference type="EMBL" id="ANG08506.1"/>
    </source>
</evidence>
<feature type="chain" id="PRO_5015763682" evidence="1">
    <location>
        <begin position="20"/>
        <end position="133"/>
    </location>
</feature>
<organism evidence="2">
    <name type="scientific">Trichogramma dendrolimi</name>
    <dbReference type="NCBI Taxonomy" id="114056"/>
    <lineage>
        <taxon>Eukaryota</taxon>
        <taxon>Metazoa</taxon>
        <taxon>Ecdysozoa</taxon>
        <taxon>Arthropoda</taxon>
        <taxon>Hexapoda</taxon>
        <taxon>Insecta</taxon>
        <taxon>Pterygota</taxon>
        <taxon>Neoptera</taxon>
        <taxon>Endopterygota</taxon>
        <taxon>Hymenoptera</taxon>
        <taxon>Apocrita</taxon>
        <taxon>Proctotrupomorpha</taxon>
        <taxon>Chalcidoidea</taxon>
        <taxon>Trichogrammatidae</taxon>
        <taxon>Trichogramma</taxon>
    </lineage>
</organism>
<name>A0A2S0BE45_9HYME</name>
<proteinExistence type="evidence at transcript level"/>
<dbReference type="SMART" id="SM00708">
    <property type="entry name" value="PhBP"/>
    <property type="match status" value="1"/>
</dbReference>
<dbReference type="GO" id="GO:0005549">
    <property type="term" value="F:odorant binding"/>
    <property type="evidence" value="ECO:0007669"/>
    <property type="project" value="InterPro"/>
</dbReference>
<feature type="signal peptide" evidence="1">
    <location>
        <begin position="1"/>
        <end position="19"/>
    </location>
</feature>
<reference evidence="2" key="1">
    <citation type="submission" date="2015-05" db="EMBL/GenBank/DDBJ databases">
        <title>Transcriptome analysis and olfactory genes identification of a widely used parasitoid wasp Trichogramma dendrolimi Matsumura (Hymenoptera: Trichogrammatidae).</title>
        <authorList>
            <person name="Zhang S."/>
        </authorList>
    </citation>
    <scope>NUCLEOTIDE SEQUENCE</scope>
</reference>
<protein>
    <submittedName>
        <fullName evidence="2">Odorant-binding protein 16</fullName>
    </submittedName>
</protein>
<dbReference type="EMBL" id="KR812306">
    <property type="protein sequence ID" value="ANG08506.1"/>
    <property type="molecule type" value="mRNA"/>
</dbReference>
<evidence type="ECO:0000256" key="1">
    <source>
        <dbReference type="SAM" id="SignalP"/>
    </source>
</evidence>
<keyword evidence="1" id="KW-0732">Signal</keyword>
<dbReference type="InterPro" id="IPR036728">
    <property type="entry name" value="PBP_GOBP_sf"/>
</dbReference>
<accession>A0A2S0BE45</accession>
<dbReference type="SUPFAM" id="SSF47565">
    <property type="entry name" value="Insect pheromone/odorant-binding proteins"/>
    <property type="match status" value="1"/>
</dbReference>